<dbReference type="AlphaFoldDB" id="A0A1D8JD94"/>
<gene>
    <name evidence="2" type="ORF">BI350_03010</name>
</gene>
<keyword evidence="2" id="KW-0547">Nucleotide-binding</keyword>
<keyword evidence="3" id="KW-1185">Reference proteome</keyword>
<dbReference type="KEGG" id="surl:BI350_03010"/>
<protein>
    <submittedName>
        <fullName evidence="2">ATP-binding protein</fullName>
    </submittedName>
</protein>
<dbReference type="InterPro" id="IPR003594">
    <property type="entry name" value="HATPase_dom"/>
</dbReference>
<dbReference type="CDD" id="cd16934">
    <property type="entry name" value="HATPase_RsbT-like"/>
    <property type="match status" value="1"/>
</dbReference>
<dbReference type="SUPFAM" id="SSF55874">
    <property type="entry name" value="ATPase domain of HSP90 chaperone/DNA topoisomerase II/histidine kinase"/>
    <property type="match status" value="1"/>
</dbReference>
<dbReference type="Gene3D" id="3.30.565.10">
    <property type="entry name" value="Histidine kinase-like ATPase, C-terminal domain"/>
    <property type="match status" value="1"/>
</dbReference>
<organism evidence="2 3">
    <name type="scientific">Sporosarcina ureilytica</name>
    <dbReference type="NCBI Taxonomy" id="298596"/>
    <lineage>
        <taxon>Bacteria</taxon>
        <taxon>Bacillati</taxon>
        <taxon>Bacillota</taxon>
        <taxon>Bacilli</taxon>
        <taxon>Bacillales</taxon>
        <taxon>Caryophanaceae</taxon>
        <taxon>Sporosarcina</taxon>
    </lineage>
</organism>
<proteinExistence type="predicted"/>
<dbReference type="EMBL" id="CP017560">
    <property type="protein sequence ID" value="AOV06673.1"/>
    <property type="molecule type" value="Genomic_DNA"/>
</dbReference>
<evidence type="ECO:0000259" key="1">
    <source>
        <dbReference type="SMART" id="SM00387"/>
    </source>
</evidence>
<sequence length="134" mass="14602">MEYRSSSVDIYTEWDIVAARQLGRNEAKKLGFGTVDQARITTAISELARNIYLYAGKGKIEITCIHKDDATGISIIASDEGPGFPDVRKVMDDGFTTSGGLGAGMPGVRRLMDDFNIVTKRGVGTTITAIKWIR</sequence>
<evidence type="ECO:0000313" key="3">
    <source>
        <dbReference type="Proteomes" id="UP000185746"/>
    </source>
</evidence>
<dbReference type="GO" id="GO:0005524">
    <property type="term" value="F:ATP binding"/>
    <property type="evidence" value="ECO:0007669"/>
    <property type="project" value="UniProtKB-KW"/>
</dbReference>
<accession>A0A1D8JD94</accession>
<dbReference type="Pfam" id="PF02518">
    <property type="entry name" value="HATPase_c"/>
    <property type="match status" value="1"/>
</dbReference>
<name>A0A1D8JD94_9BACL</name>
<dbReference type="Proteomes" id="UP000185746">
    <property type="component" value="Chromosome"/>
</dbReference>
<reference evidence="2 3" key="1">
    <citation type="submission" date="2016-09" db="EMBL/GenBank/DDBJ databases">
        <title>Complete genome sequence of the Lysinibacillus sphaericus LMG 22257, a specie of Bacillus with ureolytic activity that can effectively biodeposit calcium carbonate.</title>
        <authorList>
            <person name="Yan W."/>
        </authorList>
    </citation>
    <scope>NUCLEOTIDE SEQUENCE [LARGE SCALE GENOMIC DNA]</scope>
    <source>
        <strain evidence="2 3">LMG 22257</strain>
    </source>
</reference>
<dbReference type="InterPro" id="IPR036890">
    <property type="entry name" value="HATPase_C_sf"/>
</dbReference>
<keyword evidence="2" id="KW-0067">ATP-binding</keyword>
<evidence type="ECO:0000313" key="2">
    <source>
        <dbReference type="EMBL" id="AOV06673.1"/>
    </source>
</evidence>
<dbReference type="SMART" id="SM00387">
    <property type="entry name" value="HATPase_c"/>
    <property type="match status" value="1"/>
</dbReference>
<dbReference type="RefSeq" id="WP_075526786.1">
    <property type="nucleotide sequence ID" value="NZ_CP017560.1"/>
</dbReference>
<feature type="domain" description="Histidine kinase/HSP90-like ATPase" evidence="1">
    <location>
        <begin position="35"/>
        <end position="134"/>
    </location>
</feature>